<feature type="domain" description="EF-hand" evidence="3">
    <location>
        <begin position="14"/>
        <end position="49"/>
    </location>
</feature>
<dbReference type="InterPro" id="IPR011992">
    <property type="entry name" value="EF-hand-dom_pair"/>
</dbReference>
<dbReference type="PANTHER" id="PTHR23055:SF167">
    <property type="entry name" value="EF-HAND DOMAIN-CONTAINING PROTEIN"/>
    <property type="match status" value="1"/>
</dbReference>
<dbReference type="Pfam" id="PF13499">
    <property type="entry name" value="EF-hand_7"/>
    <property type="match status" value="1"/>
</dbReference>
<keyword evidence="2" id="KW-0677">Repeat</keyword>
<dbReference type="PROSITE" id="PS50222">
    <property type="entry name" value="EF_HAND_2"/>
    <property type="match status" value="1"/>
</dbReference>
<dbReference type="InterPro" id="IPR028846">
    <property type="entry name" value="Recoverin"/>
</dbReference>
<evidence type="ECO:0000313" key="4">
    <source>
        <dbReference type="EMBL" id="CAF1372771.1"/>
    </source>
</evidence>
<dbReference type="PRINTS" id="PR00450">
    <property type="entry name" value="RECOVERIN"/>
</dbReference>
<dbReference type="AlphaFoldDB" id="A0A8S2F6L9"/>
<comment type="caution">
    <text evidence="4">The sequence shown here is derived from an EMBL/GenBank/DDBJ whole genome shotgun (WGS) entry which is preliminary data.</text>
</comment>
<dbReference type="EMBL" id="CAJNOK010024137">
    <property type="protein sequence ID" value="CAF1372771.1"/>
    <property type="molecule type" value="Genomic_DNA"/>
</dbReference>
<sequence length="111" mass="12799">MDYIQTLSVLVRGSLQEKLQWIFKFYDVDDNGKLTKQTLENILRSLYDLLGANNCVYPPVYEDTIEKHLDIIFKKIDPRNLGSINAEDFIKFCLHDEEVVNTIEALSSTAV</sequence>
<evidence type="ECO:0000259" key="3">
    <source>
        <dbReference type="PROSITE" id="PS50222"/>
    </source>
</evidence>
<name>A0A8S2F6L9_9BILA</name>
<organism evidence="4 6">
    <name type="scientific">Didymodactylos carnosus</name>
    <dbReference type="NCBI Taxonomy" id="1234261"/>
    <lineage>
        <taxon>Eukaryota</taxon>
        <taxon>Metazoa</taxon>
        <taxon>Spiralia</taxon>
        <taxon>Gnathifera</taxon>
        <taxon>Rotifera</taxon>
        <taxon>Eurotatoria</taxon>
        <taxon>Bdelloidea</taxon>
        <taxon>Philodinida</taxon>
        <taxon>Philodinidae</taxon>
        <taxon>Didymodactylos</taxon>
    </lineage>
</organism>
<gene>
    <name evidence="4" type="ORF">OVA965_LOCUS31749</name>
    <name evidence="5" type="ORF">TMI583_LOCUS32584</name>
</gene>
<dbReference type="SMART" id="SM00054">
    <property type="entry name" value="EFh"/>
    <property type="match status" value="2"/>
</dbReference>
<dbReference type="Gene3D" id="1.10.238.10">
    <property type="entry name" value="EF-hand"/>
    <property type="match status" value="1"/>
</dbReference>
<evidence type="ECO:0000256" key="2">
    <source>
        <dbReference type="ARBA" id="ARBA00022737"/>
    </source>
</evidence>
<protein>
    <recommendedName>
        <fullName evidence="3">EF-hand domain-containing protein</fullName>
    </recommendedName>
</protein>
<dbReference type="Proteomes" id="UP000682733">
    <property type="component" value="Unassembled WGS sequence"/>
</dbReference>
<dbReference type="GO" id="GO:0005509">
    <property type="term" value="F:calcium ion binding"/>
    <property type="evidence" value="ECO:0007669"/>
    <property type="project" value="InterPro"/>
</dbReference>
<accession>A0A8S2F6L9</accession>
<reference evidence="4" key="1">
    <citation type="submission" date="2021-02" db="EMBL/GenBank/DDBJ databases">
        <authorList>
            <person name="Nowell W R."/>
        </authorList>
    </citation>
    <scope>NUCLEOTIDE SEQUENCE</scope>
</reference>
<dbReference type="EMBL" id="CAJOBA010045804">
    <property type="protein sequence ID" value="CAF4181689.1"/>
    <property type="molecule type" value="Genomic_DNA"/>
</dbReference>
<dbReference type="PANTHER" id="PTHR23055">
    <property type="entry name" value="CALCIUM BINDING PROTEINS"/>
    <property type="match status" value="1"/>
</dbReference>
<dbReference type="Proteomes" id="UP000677228">
    <property type="component" value="Unassembled WGS sequence"/>
</dbReference>
<evidence type="ECO:0000313" key="5">
    <source>
        <dbReference type="EMBL" id="CAF4181689.1"/>
    </source>
</evidence>
<dbReference type="SUPFAM" id="SSF47473">
    <property type="entry name" value="EF-hand"/>
    <property type="match status" value="1"/>
</dbReference>
<evidence type="ECO:0000256" key="1">
    <source>
        <dbReference type="ARBA" id="ARBA00022723"/>
    </source>
</evidence>
<dbReference type="CDD" id="cd00051">
    <property type="entry name" value="EFh"/>
    <property type="match status" value="1"/>
</dbReference>
<keyword evidence="1" id="KW-0479">Metal-binding</keyword>
<evidence type="ECO:0000313" key="6">
    <source>
        <dbReference type="Proteomes" id="UP000677228"/>
    </source>
</evidence>
<dbReference type="InterPro" id="IPR002048">
    <property type="entry name" value="EF_hand_dom"/>
</dbReference>
<proteinExistence type="predicted"/>